<dbReference type="InterPro" id="IPR025420">
    <property type="entry name" value="DUF4143"/>
</dbReference>
<accession>A0A087DBC0</accession>
<dbReference type="EMBL" id="JGZN01000007">
    <property type="protein sequence ID" value="KFI92820.1"/>
    <property type="molecule type" value="Genomic_DNA"/>
</dbReference>
<protein>
    <submittedName>
        <fullName evidence="3">Putative ATPase (AAA superfamily)</fullName>
    </submittedName>
</protein>
<dbReference type="Pfam" id="PF13635">
    <property type="entry name" value="DUF4143"/>
    <property type="match status" value="1"/>
</dbReference>
<proteinExistence type="predicted"/>
<evidence type="ECO:0000259" key="2">
    <source>
        <dbReference type="Pfam" id="PF13635"/>
    </source>
</evidence>
<dbReference type="InterPro" id="IPR027417">
    <property type="entry name" value="P-loop_NTPase"/>
</dbReference>
<dbReference type="SUPFAM" id="SSF52540">
    <property type="entry name" value="P-loop containing nucleoside triphosphate hydrolases"/>
    <property type="match status" value="1"/>
</dbReference>
<dbReference type="PANTHER" id="PTHR33295">
    <property type="entry name" value="ATPASE"/>
    <property type="match status" value="1"/>
</dbReference>
<sequence>MANPVIAEKLASFNIEDFQPIVKRDLDLGAPLVPKAGNLVKVVTGMRRSGKSYRLFQEMEGLHQSGISWNRICYFNFEDDRLGSITSSVGDEVLETFFAAHPEALREGSYLFFDELQEMHGWGAWLRRVVDSVKATIYVSGSSSKMLSSEIATEFRGRALDFELLPYSFREFVRSYNVIDSGRIGIGNRTGDDYSLEDRLALQQAMKDYLIIGGFPAVQGLPAPQRIALLQSYVQRVVLRDVVERHNIARPRVASALARRALGSNGKQLSLRKVDNDLRSVGLSTSRELLGDLLGYFEDAYLLFRVRELSMSLSERTTSMPKIYAIDSGLAAAASSAATREDGQRLEEAVYLELRRRNIGLRRDGIASCHTREHAYEIDFVVGDALESETYELYQVTASMDDEVTVKRETRALWEMMSERGLNEGIIIVGDGVERDYEHNDSVIHQIPAWKWFLHG</sequence>
<dbReference type="RefSeq" id="WP_033890711.1">
    <property type="nucleotide sequence ID" value="NZ_JDUT01000001.1"/>
</dbReference>
<dbReference type="PANTHER" id="PTHR33295:SF8">
    <property type="entry name" value="AAA+ ATPASE DOMAIN-CONTAINING PROTEIN"/>
    <property type="match status" value="1"/>
</dbReference>
<gene>
    <name evidence="3" type="ORF">BISA_0514</name>
</gene>
<evidence type="ECO:0000313" key="4">
    <source>
        <dbReference type="Proteomes" id="UP000029066"/>
    </source>
</evidence>
<dbReference type="InterPro" id="IPR041682">
    <property type="entry name" value="AAA_14"/>
</dbReference>
<name>A0A087DBC0_9BIFI</name>
<dbReference type="Pfam" id="PF13173">
    <property type="entry name" value="AAA_14"/>
    <property type="match status" value="1"/>
</dbReference>
<comment type="caution">
    <text evidence="3">The sequence shown here is derived from an EMBL/GenBank/DDBJ whole genome shotgun (WGS) entry which is preliminary data.</text>
</comment>
<reference evidence="3 4" key="1">
    <citation type="submission" date="2014-03" db="EMBL/GenBank/DDBJ databases">
        <title>Genomics of Bifidobacteria.</title>
        <authorList>
            <person name="Ventura M."/>
            <person name="Milani C."/>
            <person name="Lugli G.A."/>
        </authorList>
    </citation>
    <scope>NUCLEOTIDE SEQUENCE [LARGE SCALE GENOMIC DNA]</scope>
    <source>
        <strain evidence="3 4">DSM 23967</strain>
    </source>
</reference>
<evidence type="ECO:0000259" key="1">
    <source>
        <dbReference type="Pfam" id="PF13173"/>
    </source>
</evidence>
<evidence type="ECO:0000313" key="3">
    <source>
        <dbReference type="EMBL" id="KFI92820.1"/>
    </source>
</evidence>
<feature type="domain" description="DUF4143" evidence="2">
    <location>
        <begin position="240"/>
        <end position="383"/>
    </location>
</feature>
<organism evidence="3 4">
    <name type="scientific">Bifidobacterium saguini DSM 23967</name>
    <dbReference type="NCBI Taxonomy" id="1437607"/>
    <lineage>
        <taxon>Bacteria</taxon>
        <taxon>Bacillati</taxon>
        <taxon>Actinomycetota</taxon>
        <taxon>Actinomycetes</taxon>
        <taxon>Bifidobacteriales</taxon>
        <taxon>Bifidobacteriaceae</taxon>
        <taxon>Bifidobacterium</taxon>
    </lineage>
</organism>
<dbReference type="Proteomes" id="UP000029066">
    <property type="component" value="Unassembled WGS sequence"/>
</dbReference>
<dbReference type="AlphaFoldDB" id="A0A087DBC0"/>
<dbReference type="OrthoDB" id="9801684at2"/>
<dbReference type="STRING" id="1437607.BISA_0514"/>
<feature type="domain" description="AAA" evidence="1">
    <location>
        <begin position="40"/>
        <end position="172"/>
    </location>
</feature>